<keyword evidence="1" id="KW-0472">Membrane</keyword>
<dbReference type="EMBL" id="CP157679">
    <property type="protein sequence ID" value="XBP73164.1"/>
    <property type="molecule type" value="Genomic_DNA"/>
</dbReference>
<reference evidence="2" key="1">
    <citation type="submission" date="2024-05" db="EMBL/GenBank/DDBJ databases">
        <authorList>
            <person name="Bunk B."/>
            <person name="Swiderski J."/>
            <person name="Sproer C."/>
            <person name="Thiel V."/>
        </authorList>
    </citation>
    <scope>NUCLEOTIDE SEQUENCE</scope>
    <source>
        <strain evidence="2">DSM 17735</strain>
        <plasmid evidence="2">p4</plasmid>
    </source>
</reference>
<geneLocation type="plasmid" evidence="2">
    <name>p4</name>
</geneLocation>
<name>A0AAU7LZX9_9BURK</name>
<dbReference type="RefSeq" id="WP_349283173.1">
    <property type="nucleotide sequence ID" value="NZ_CBCSCU010000041.1"/>
</dbReference>
<keyword evidence="1" id="KW-1133">Transmembrane helix</keyword>
<proteinExistence type="predicted"/>
<protein>
    <submittedName>
        <fullName evidence="2">Uncharacterized protein</fullName>
    </submittedName>
</protein>
<keyword evidence="1" id="KW-0812">Transmembrane</keyword>
<accession>A0AAU7LZX9</accession>
<organism evidence="2">
    <name type="scientific">Polaromonas hydrogenivorans</name>
    <dbReference type="NCBI Taxonomy" id="335476"/>
    <lineage>
        <taxon>Bacteria</taxon>
        <taxon>Pseudomonadati</taxon>
        <taxon>Pseudomonadota</taxon>
        <taxon>Betaproteobacteria</taxon>
        <taxon>Burkholderiales</taxon>
        <taxon>Comamonadaceae</taxon>
        <taxon>Polaromonas</taxon>
    </lineage>
</organism>
<dbReference type="AlphaFoldDB" id="A0AAU7LZX9"/>
<evidence type="ECO:0000256" key="1">
    <source>
        <dbReference type="SAM" id="Phobius"/>
    </source>
</evidence>
<feature type="transmembrane region" description="Helical" evidence="1">
    <location>
        <begin position="20"/>
        <end position="47"/>
    </location>
</feature>
<gene>
    <name evidence="2" type="ORF">ABLV49_25530</name>
</gene>
<evidence type="ECO:0000313" key="2">
    <source>
        <dbReference type="EMBL" id="XBP73164.1"/>
    </source>
</evidence>
<keyword evidence="2" id="KW-0614">Plasmid</keyword>
<sequence length="63" mass="7026">MKMTCVVMKPGAQLAHYKVSSVVISIMIFSRLACWFGGGFGCWYCWAFSHLLFAQQKITAMSG</sequence>